<comment type="catalytic activity">
    <reaction evidence="8">
        <text>a ubiquinone + n Na(+)(in) + NADH + H(+) = a ubiquinol + n Na(+)(out) + NAD(+)</text>
        <dbReference type="Rhea" id="RHEA:47748"/>
        <dbReference type="Rhea" id="RHEA-COMP:9565"/>
        <dbReference type="Rhea" id="RHEA-COMP:9566"/>
        <dbReference type="ChEBI" id="CHEBI:15378"/>
        <dbReference type="ChEBI" id="CHEBI:16389"/>
        <dbReference type="ChEBI" id="CHEBI:17976"/>
        <dbReference type="ChEBI" id="CHEBI:29101"/>
        <dbReference type="ChEBI" id="CHEBI:57540"/>
        <dbReference type="ChEBI" id="CHEBI:57945"/>
        <dbReference type="EC" id="7.2.1.1"/>
    </reaction>
</comment>
<comment type="subunit">
    <text evidence="8">Composed of six subunits; NqrA, NqrB, NqrC, NqrD, NqrE and NqrF.</text>
</comment>
<evidence type="ECO:0000256" key="5">
    <source>
        <dbReference type="ARBA" id="ARBA00023065"/>
    </source>
</evidence>
<sequence length="433" mass="47122">MSDREGKRPASLTWEGYFLQVHIRGGIDLRWEGKPIDTIEDAVVARSVALMGEDYPRLRPVIDVAIGQAVRAGERLFTDRHRPHLTFTAPVAGTIRAISRGARRSLDSIIIDVEDEAAVEFDRPSRPDRMTMQSLLLQSGCWQSFRTRPFGRLADPRQAPDAIFVTATDTAPLAGDPAPVIRRFESWFRLGAEALRHLTDGPVYVCHGADASPAVPEAVKAVCFAGRHPAGLVGTHIHHLNPVGVNRMVWHIGYQDVIALGCLLDTGRIWTRRVVALTGPGTCSPRLVVAPAGANLKDLFGASLTGPSVQLLSGSPLGGTVEHFLRRYDVQATAIPHRHPLRRSFLMRYLTSFNEQFPAPLIPNAVHERAAPCGILPAPFLRAISTGDVETAAKLGALELVEEDLALLSHVDGSGTDYGALLRATLDELEEAI</sequence>
<dbReference type="InterPro" id="IPR056147">
    <property type="entry name" value="NQRA_N"/>
</dbReference>
<keyword evidence="7 8" id="KW-0739">Sodium transport</keyword>
<reference evidence="12 13" key="1">
    <citation type="submission" date="2019-04" db="EMBL/GenBank/DDBJ databases">
        <title>genome sequence of strain W3.</title>
        <authorList>
            <person name="Gao J."/>
            <person name="Sun J."/>
        </authorList>
    </citation>
    <scope>NUCLEOTIDE SEQUENCE [LARGE SCALE GENOMIC DNA]</scope>
    <source>
        <strain evidence="12 13">W3</strain>
    </source>
</reference>
<dbReference type="GO" id="GO:0006814">
    <property type="term" value="P:sodium ion transport"/>
    <property type="evidence" value="ECO:0007669"/>
    <property type="project" value="UniProtKB-UniRule"/>
</dbReference>
<dbReference type="GO" id="GO:0016655">
    <property type="term" value="F:oxidoreductase activity, acting on NAD(P)H, quinone or similar compound as acceptor"/>
    <property type="evidence" value="ECO:0007669"/>
    <property type="project" value="UniProtKB-UniRule"/>
</dbReference>
<organism evidence="12 13">
    <name type="scientific">Rhizobium rosettiformans W3</name>
    <dbReference type="NCBI Taxonomy" id="538378"/>
    <lineage>
        <taxon>Bacteria</taxon>
        <taxon>Pseudomonadati</taxon>
        <taxon>Pseudomonadota</taxon>
        <taxon>Alphaproteobacteria</taxon>
        <taxon>Hyphomicrobiales</taxon>
        <taxon>Rhizobiaceae</taxon>
        <taxon>Rhizobium/Agrobacterium group</taxon>
        <taxon>Rhizobium</taxon>
    </lineage>
</organism>
<feature type="domain" description="Na(+)-translocating NADH-quinone reductase subunit A C-terminal" evidence="10">
    <location>
        <begin position="274"/>
        <end position="320"/>
    </location>
</feature>
<keyword evidence="3 8" id="KW-0520">NAD</keyword>
<dbReference type="InterPro" id="IPR008703">
    <property type="entry name" value="NqrA"/>
</dbReference>
<evidence type="ECO:0000256" key="1">
    <source>
        <dbReference type="ARBA" id="ARBA00022448"/>
    </source>
</evidence>
<keyword evidence="4 8" id="KW-0915">Sodium</keyword>
<comment type="similarity">
    <text evidence="8">Belongs to the NqrA family.</text>
</comment>
<evidence type="ECO:0000256" key="4">
    <source>
        <dbReference type="ARBA" id="ARBA00023053"/>
    </source>
</evidence>
<keyword evidence="2 8" id="KW-1278">Translocase</keyword>
<dbReference type="Proteomes" id="UP000307378">
    <property type="component" value="Unassembled WGS sequence"/>
</dbReference>
<dbReference type="PANTHER" id="PTHR37839:SF1">
    <property type="entry name" value="NA(+)-TRANSLOCATING NADH-QUINONE REDUCTASE SUBUNIT A"/>
    <property type="match status" value="1"/>
</dbReference>
<evidence type="ECO:0000259" key="11">
    <source>
        <dbReference type="Pfam" id="PF24836"/>
    </source>
</evidence>
<dbReference type="PANTHER" id="PTHR37839">
    <property type="entry name" value="NA(+)-TRANSLOCATING NADH-QUINONE REDUCTASE SUBUNIT A"/>
    <property type="match status" value="1"/>
</dbReference>
<dbReference type="HAMAP" id="MF_00425">
    <property type="entry name" value="NqrA"/>
    <property type="match status" value="1"/>
</dbReference>
<feature type="domain" description="NqrA second alpha/beta" evidence="11">
    <location>
        <begin position="131"/>
        <end position="269"/>
    </location>
</feature>
<evidence type="ECO:0000256" key="2">
    <source>
        <dbReference type="ARBA" id="ARBA00022967"/>
    </source>
</evidence>
<dbReference type="EC" id="7.2.1.1" evidence="8"/>
<dbReference type="Pfam" id="PF11973">
    <property type="entry name" value="NQRA_SLBB"/>
    <property type="match status" value="1"/>
</dbReference>
<keyword evidence="5 8" id="KW-0406">Ion transport</keyword>
<evidence type="ECO:0000256" key="8">
    <source>
        <dbReference type="HAMAP-Rule" id="MF_00425"/>
    </source>
</evidence>
<gene>
    <name evidence="8" type="primary">nqrA</name>
    <name evidence="12" type="ORF">FAA86_19395</name>
</gene>
<dbReference type="EMBL" id="STGU01000013">
    <property type="protein sequence ID" value="THV32767.1"/>
    <property type="molecule type" value="Genomic_DNA"/>
</dbReference>
<evidence type="ECO:0000313" key="13">
    <source>
        <dbReference type="Proteomes" id="UP000307378"/>
    </source>
</evidence>
<evidence type="ECO:0000256" key="7">
    <source>
        <dbReference type="ARBA" id="ARBA00023201"/>
    </source>
</evidence>
<proteinExistence type="inferred from homology"/>
<comment type="caution">
    <text evidence="12">The sequence shown here is derived from an EMBL/GenBank/DDBJ whole genome shotgun (WGS) entry which is preliminary data.</text>
</comment>
<evidence type="ECO:0000313" key="12">
    <source>
        <dbReference type="EMBL" id="THV32767.1"/>
    </source>
</evidence>
<dbReference type="InterPro" id="IPR056148">
    <property type="entry name" value="NQRA_2nd"/>
</dbReference>
<dbReference type="AlphaFoldDB" id="A0A4S8PPE3"/>
<dbReference type="Pfam" id="PF05896">
    <property type="entry name" value="NQRA_N"/>
    <property type="match status" value="1"/>
</dbReference>
<accession>A0A4S8PPE3</accession>
<keyword evidence="6 8" id="KW-0830">Ubiquinone</keyword>
<protein>
    <recommendedName>
        <fullName evidence="8">Na(+)-translocating NADH-quinone reductase subunit A</fullName>
        <shortName evidence="8">Na(+)-NQR subunit A</shortName>
        <shortName evidence="8">Na(+)-translocating NQR subunit A</shortName>
        <ecNumber evidence="8">7.2.1.1</ecNumber>
    </recommendedName>
    <alternativeName>
        <fullName evidence="8">NQR complex subunit A</fullName>
    </alternativeName>
    <alternativeName>
        <fullName evidence="8">NQR-1 subunit A</fullName>
    </alternativeName>
</protein>
<evidence type="ECO:0000256" key="3">
    <source>
        <dbReference type="ARBA" id="ARBA00023027"/>
    </source>
</evidence>
<evidence type="ECO:0000259" key="9">
    <source>
        <dbReference type="Pfam" id="PF05896"/>
    </source>
</evidence>
<dbReference type="InterPro" id="IPR022615">
    <property type="entry name" value="NqrA_C_domain"/>
</dbReference>
<comment type="function">
    <text evidence="8">NQR complex catalyzes the reduction of ubiquinone-1 to ubiquinol by two successive reactions, coupled with the transport of Na(+) ions from the cytoplasm to the periplasm. NqrA to NqrE are probably involved in the second step, the conversion of ubisemiquinone to ubiquinol.</text>
</comment>
<dbReference type="Pfam" id="PF24836">
    <property type="entry name" value="NQRA_2nd"/>
    <property type="match status" value="1"/>
</dbReference>
<name>A0A4S8PPE3_9HYPH</name>
<evidence type="ECO:0000259" key="10">
    <source>
        <dbReference type="Pfam" id="PF11973"/>
    </source>
</evidence>
<evidence type="ECO:0000256" key="6">
    <source>
        <dbReference type="ARBA" id="ARBA00023075"/>
    </source>
</evidence>
<keyword evidence="1 8" id="KW-0813">Transport</keyword>
<feature type="domain" description="NqrA N-terminal barrel-sandwich hybrid" evidence="9">
    <location>
        <begin position="21"/>
        <end position="114"/>
    </location>
</feature>